<gene>
    <name evidence="1" type="ORF">GPY61_23650</name>
</gene>
<proteinExistence type="predicted"/>
<keyword evidence="2" id="KW-1185">Reference proteome</keyword>
<organism evidence="1 2">
    <name type="scientific">Massilia cellulosiltytica</name>
    <dbReference type="NCBI Taxonomy" id="2683234"/>
    <lineage>
        <taxon>Bacteria</taxon>
        <taxon>Pseudomonadati</taxon>
        <taxon>Pseudomonadota</taxon>
        <taxon>Betaproteobacteria</taxon>
        <taxon>Burkholderiales</taxon>
        <taxon>Oxalobacteraceae</taxon>
        <taxon>Telluria group</taxon>
        <taxon>Massilia</taxon>
    </lineage>
</organism>
<accession>A0A7X3G3D0</accession>
<sequence length="68" mass="7733">MEGAAMNTDEQTHVQTWFAQLMGARRLNFQRAAEGWLITLDGFPMSYGETQEIATGWAYVMSHKSAYE</sequence>
<dbReference type="Proteomes" id="UP000443353">
    <property type="component" value="Unassembled WGS sequence"/>
</dbReference>
<evidence type="ECO:0000313" key="2">
    <source>
        <dbReference type="Proteomes" id="UP000443353"/>
    </source>
</evidence>
<dbReference type="AlphaFoldDB" id="A0A7X3G3D0"/>
<dbReference type="EMBL" id="WSES01000007">
    <property type="protein sequence ID" value="MVW62917.1"/>
    <property type="molecule type" value="Genomic_DNA"/>
</dbReference>
<reference evidence="1 2" key="1">
    <citation type="submission" date="2019-12" db="EMBL/GenBank/DDBJ databases">
        <authorList>
            <person name="Li C."/>
            <person name="Zhao J."/>
        </authorList>
    </citation>
    <scope>NUCLEOTIDE SEQUENCE [LARGE SCALE GENOMIC DNA]</scope>
    <source>
        <strain evidence="1 2">NEAU-DD11</strain>
    </source>
</reference>
<comment type="caution">
    <text evidence="1">The sequence shown here is derived from an EMBL/GenBank/DDBJ whole genome shotgun (WGS) entry which is preliminary data.</text>
</comment>
<protein>
    <submittedName>
        <fullName evidence="1">Uncharacterized protein</fullName>
    </submittedName>
</protein>
<evidence type="ECO:0000313" key="1">
    <source>
        <dbReference type="EMBL" id="MVW62917.1"/>
    </source>
</evidence>
<name>A0A7X3G3D0_9BURK</name>